<dbReference type="CDD" id="cd07900">
    <property type="entry name" value="Adenylation_DNA_ligase_I_Euk"/>
    <property type="match status" value="1"/>
</dbReference>
<dbReference type="Gene3D" id="1.10.3260.10">
    <property type="entry name" value="DNA ligase, ATP-dependent, N-terminal domain"/>
    <property type="match status" value="1"/>
</dbReference>
<dbReference type="SUPFAM" id="SSF117018">
    <property type="entry name" value="ATP-dependent DNA ligase DNA-binding domain"/>
    <property type="match status" value="1"/>
</dbReference>
<dbReference type="PROSITE" id="PS00333">
    <property type="entry name" value="DNA_LIGASE_A2"/>
    <property type="match status" value="1"/>
</dbReference>
<dbReference type="PROSITE" id="PS50160">
    <property type="entry name" value="DNA_LIGASE_A3"/>
    <property type="match status" value="1"/>
</dbReference>
<evidence type="ECO:0000256" key="15">
    <source>
        <dbReference type="RuleBase" id="RU004196"/>
    </source>
</evidence>
<dbReference type="InterPro" id="IPR036599">
    <property type="entry name" value="DNA_ligase_N_sf"/>
</dbReference>
<comment type="subcellular location">
    <subcellularLocation>
        <location evidence="1">Nucleus</location>
    </subcellularLocation>
</comment>
<keyword evidence="7 14" id="KW-0227">DNA damage</keyword>
<dbReference type="Gene3D" id="3.30.1490.70">
    <property type="match status" value="1"/>
</dbReference>
<comment type="similarity">
    <text evidence="2 15">Belongs to the ATP-dependent DNA ligase family.</text>
</comment>
<dbReference type="EC" id="6.5.1.1" evidence="14"/>
<evidence type="ECO:0000256" key="3">
    <source>
        <dbReference type="ARBA" id="ARBA00022598"/>
    </source>
</evidence>
<dbReference type="SUPFAM" id="SSF50249">
    <property type="entry name" value="Nucleic acid-binding proteins"/>
    <property type="match status" value="1"/>
</dbReference>
<evidence type="ECO:0000256" key="4">
    <source>
        <dbReference type="ARBA" id="ARBA00022618"/>
    </source>
</evidence>
<dbReference type="InterPro" id="IPR012308">
    <property type="entry name" value="DNA_ligase_ATP-dep_N"/>
</dbReference>
<evidence type="ECO:0000256" key="12">
    <source>
        <dbReference type="ARBA" id="ARBA00023306"/>
    </source>
</evidence>
<dbReference type="GO" id="GO:0005739">
    <property type="term" value="C:mitochondrion"/>
    <property type="evidence" value="ECO:0007669"/>
    <property type="project" value="TreeGrafter"/>
</dbReference>
<dbReference type="PROSITE" id="PS00697">
    <property type="entry name" value="DNA_LIGASE_A1"/>
    <property type="match status" value="1"/>
</dbReference>
<keyword evidence="10 14" id="KW-0234">DNA repair</keyword>
<keyword evidence="3 14" id="KW-0436">Ligase</keyword>
<dbReference type="GO" id="GO:0005524">
    <property type="term" value="F:ATP binding"/>
    <property type="evidence" value="ECO:0007669"/>
    <property type="project" value="UniProtKB-KW"/>
</dbReference>
<dbReference type="InterPro" id="IPR050191">
    <property type="entry name" value="ATP-dep_DNA_ligase"/>
</dbReference>
<keyword evidence="5" id="KW-0235">DNA replication</keyword>
<dbReference type="GO" id="GO:0005634">
    <property type="term" value="C:nucleus"/>
    <property type="evidence" value="ECO:0007669"/>
    <property type="project" value="UniProtKB-SubCell"/>
</dbReference>
<evidence type="ECO:0000256" key="11">
    <source>
        <dbReference type="ARBA" id="ARBA00023242"/>
    </source>
</evidence>
<proteinExistence type="inferred from homology"/>
<dbReference type="Pfam" id="PF01068">
    <property type="entry name" value="DNA_ligase_A_M"/>
    <property type="match status" value="1"/>
</dbReference>
<dbReference type="PANTHER" id="PTHR45674:SF4">
    <property type="entry name" value="DNA LIGASE 1"/>
    <property type="match status" value="1"/>
</dbReference>
<evidence type="ECO:0000259" key="17">
    <source>
        <dbReference type="PROSITE" id="PS50160"/>
    </source>
</evidence>
<evidence type="ECO:0000256" key="1">
    <source>
        <dbReference type="ARBA" id="ARBA00004123"/>
    </source>
</evidence>
<evidence type="ECO:0000313" key="19">
    <source>
        <dbReference type="Proteomes" id="UP000316621"/>
    </source>
</evidence>
<gene>
    <name evidence="18" type="ORF">C5167_019960</name>
</gene>
<dbReference type="GO" id="GO:0006310">
    <property type="term" value="P:DNA recombination"/>
    <property type="evidence" value="ECO:0007669"/>
    <property type="project" value="UniProtKB-KW"/>
</dbReference>
<dbReference type="OMA" id="ASIDIGC"/>
<keyword evidence="6 14" id="KW-0547">Nucleotide-binding</keyword>
<dbReference type="GO" id="GO:0071897">
    <property type="term" value="P:DNA biosynthetic process"/>
    <property type="evidence" value="ECO:0007669"/>
    <property type="project" value="InterPro"/>
</dbReference>
<dbReference type="Pfam" id="PF04679">
    <property type="entry name" value="DNA_ligase_A_C"/>
    <property type="match status" value="1"/>
</dbReference>
<dbReference type="FunFam" id="3.30.470.30:FF:000002">
    <property type="entry name" value="DNA ligase"/>
    <property type="match status" value="1"/>
</dbReference>
<evidence type="ECO:0000256" key="6">
    <source>
        <dbReference type="ARBA" id="ARBA00022741"/>
    </source>
</evidence>
<keyword evidence="4" id="KW-0132">Cell division</keyword>
<dbReference type="GO" id="GO:0003910">
    <property type="term" value="F:DNA ligase (ATP) activity"/>
    <property type="evidence" value="ECO:0007669"/>
    <property type="project" value="UniProtKB-EC"/>
</dbReference>
<name>A0A4Y7IV07_PAPSO</name>
<evidence type="ECO:0000256" key="14">
    <source>
        <dbReference type="RuleBase" id="RU000617"/>
    </source>
</evidence>
<dbReference type="InterPro" id="IPR012340">
    <property type="entry name" value="NA-bd_OB-fold"/>
</dbReference>
<evidence type="ECO:0000256" key="13">
    <source>
        <dbReference type="ARBA" id="ARBA00034003"/>
    </source>
</evidence>
<dbReference type="InterPro" id="IPR016059">
    <property type="entry name" value="DNA_ligase_ATP-dep_CS"/>
</dbReference>
<evidence type="ECO:0000256" key="16">
    <source>
        <dbReference type="SAM" id="MobiDB-lite"/>
    </source>
</evidence>
<evidence type="ECO:0000313" key="18">
    <source>
        <dbReference type="EMBL" id="RZC51532.1"/>
    </source>
</evidence>
<evidence type="ECO:0000256" key="7">
    <source>
        <dbReference type="ARBA" id="ARBA00022763"/>
    </source>
</evidence>
<dbReference type="Proteomes" id="UP000316621">
    <property type="component" value="Chromosome 2"/>
</dbReference>
<accession>A0A4Y7IV07</accession>
<feature type="compositionally biased region" description="Basic and acidic residues" evidence="16">
    <location>
        <begin position="549"/>
        <end position="558"/>
    </location>
</feature>
<dbReference type="Pfam" id="PF04675">
    <property type="entry name" value="DNA_ligase_A_N"/>
    <property type="match status" value="1"/>
</dbReference>
<dbReference type="NCBIfam" id="TIGR00574">
    <property type="entry name" value="dnl1"/>
    <property type="match status" value="1"/>
</dbReference>
<evidence type="ECO:0000256" key="2">
    <source>
        <dbReference type="ARBA" id="ARBA00007572"/>
    </source>
</evidence>
<dbReference type="AlphaFoldDB" id="A0A4Y7IV07"/>
<keyword evidence="11" id="KW-0539">Nucleus</keyword>
<dbReference type="EMBL" id="CM010716">
    <property type="protein sequence ID" value="RZC51532.1"/>
    <property type="molecule type" value="Genomic_DNA"/>
</dbReference>
<dbReference type="GO" id="GO:0051301">
    <property type="term" value="P:cell division"/>
    <property type="evidence" value="ECO:0007669"/>
    <property type="project" value="UniProtKB-KW"/>
</dbReference>
<dbReference type="STRING" id="3469.A0A4Y7IV07"/>
<dbReference type="Gramene" id="RZC51532">
    <property type="protein sequence ID" value="RZC51532"/>
    <property type="gene ID" value="C5167_019960"/>
</dbReference>
<dbReference type="InterPro" id="IPR012310">
    <property type="entry name" value="DNA_ligase_ATP-dep_cent"/>
</dbReference>
<feature type="region of interest" description="Disordered" evidence="16">
    <location>
        <begin position="16"/>
        <end position="36"/>
    </location>
</feature>
<dbReference type="Gene3D" id="2.40.50.140">
    <property type="entry name" value="Nucleic acid-binding proteins"/>
    <property type="match status" value="2"/>
</dbReference>
<keyword evidence="8 14" id="KW-0067">ATP-binding</keyword>
<dbReference type="SUPFAM" id="SSF56091">
    <property type="entry name" value="DNA ligase/mRNA capping enzyme, catalytic domain"/>
    <property type="match status" value="1"/>
</dbReference>
<reference evidence="18 19" key="1">
    <citation type="journal article" date="2018" name="Science">
        <title>The opium poppy genome and morphinan production.</title>
        <authorList>
            <person name="Guo L."/>
            <person name="Winzer T."/>
            <person name="Yang X."/>
            <person name="Li Y."/>
            <person name="Ning Z."/>
            <person name="He Z."/>
            <person name="Teodor R."/>
            <person name="Lu Y."/>
            <person name="Bowser T.A."/>
            <person name="Graham I.A."/>
            <person name="Ye K."/>
        </authorList>
    </citation>
    <scope>NUCLEOTIDE SEQUENCE [LARGE SCALE GENOMIC DNA]</scope>
    <source>
        <strain evidence="19">cv. HN1</strain>
        <tissue evidence="18">Leaves</tissue>
    </source>
</reference>
<dbReference type="Gene3D" id="3.30.470.30">
    <property type="entry name" value="DNA ligase/mRNA capping enzyme"/>
    <property type="match status" value="1"/>
</dbReference>
<evidence type="ECO:0000256" key="5">
    <source>
        <dbReference type="ARBA" id="ARBA00022705"/>
    </source>
</evidence>
<dbReference type="GO" id="GO:0006273">
    <property type="term" value="P:lagging strand elongation"/>
    <property type="evidence" value="ECO:0007669"/>
    <property type="project" value="TreeGrafter"/>
</dbReference>
<keyword evidence="19" id="KW-1185">Reference proteome</keyword>
<feature type="region of interest" description="Disordered" evidence="16">
    <location>
        <begin position="532"/>
        <end position="565"/>
    </location>
</feature>
<evidence type="ECO:0000256" key="10">
    <source>
        <dbReference type="ARBA" id="ARBA00023204"/>
    </source>
</evidence>
<evidence type="ECO:0000256" key="8">
    <source>
        <dbReference type="ARBA" id="ARBA00022840"/>
    </source>
</evidence>
<evidence type="ECO:0000256" key="9">
    <source>
        <dbReference type="ARBA" id="ARBA00023172"/>
    </source>
</evidence>
<comment type="catalytic activity">
    <reaction evidence="13 14">
        <text>ATP + (deoxyribonucleotide)n-3'-hydroxyl + 5'-phospho-(deoxyribonucleotide)m = (deoxyribonucleotide)n+m + AMP + diphosphate.</text>
        <dbReference type="EC" id="6.5.1.1"/>
    </reaction>
</comment>
<sequence>MSDPPHSKNAFALLMGYRPNAKKKQPQSPSPKTLTEEDTLNIEAAPDEDGPLAKKPKTVKNQTVIATTPGDLISFVYLLASKIYPARDGIELGIREATIIKSLSEAYGKSDAGIEEKLHNLGDLGLVAKVSRSSQSTLFGFKPVPLTVAEVLDAFRVIAKISGKDSQTQKKEMIKSLLVAATLAQAAAYSETPSDPPIEEAGKVIKQVYSVHPKYDTIVSALLGDGVLKLPEKCGFVPSVPIRPMLAKPINGVSEILRKFQNRDFTCEYKYDGERAQIHYLEDGSVEIYSRNAERNTGKFPDVIQSVQRFKKPSVSSFVLDCEVVAFDRRNSKILSFQKLSHRERKDVPIDKITVSICIFAFDILYLNGEQLLQEQLNVRRKHLYNSFVEVPGEFKCATSVTSNDLKAIQSFLDTAIVDGCEGLIVKTLSTEATYEPAKRSNNWLKLKKDYMDNIGDSLDLVPIGAYHGRGKRTGGYGDATNPDVWFEPTEVWEVKAADLSISPVYLAAAGAVDVVKGISLRFPRLVRVREDKKAEEATTSDQVADMYRAQKIDHGNNQDEEDDN</sequence>
<organism evidence="18 19">
    <name type="scientific">Papaver somniferum</name>
    <name type="common">Opium poppy</name>
    <dbReference type="NCBI Taxonomy" id="3469"/>
    <lineage>
        <taxon>Eukaryota</taxon>
        <taxon>Viridiplantae</taxon>
        <taxon>Streptophyta</taxon>
        <taxon>Embryophyta</taxon>
        <taxon>Tracheophyta</taxon>
        <taxon>Spermatophyta</taxon>
        <taxon>Magnoliopsida</taxon>
        <taxon>Ranunculales</taxon>
        <taxon>Papaveraceae</taxon>
        <taxon>Papaveroideae</taxon>
        <taxon>Papaver</taxon>
    </lineage>
</organism>
<keyword evidence="9 14" id="KW-0233">DNA recombination</keyword>
<keyword evidence="12" id="KW-0131">Cell cycle</keyword>
<dbReference type="GO" id="GO:0006281">
    <property type="term" value="P:DNA repair"/>
    <property type="evidence" value="ECO:0007669"/>
    <property type="project" value="UniProtKB-KW"/>
</dbReference>
<dbReference type="PANTHER" id="PTHR45674">
    <property type="entry name" value="DNA LIGASE 1/3 FAMILY MEMBER"/>
    <property type="match status" value="1"/>
</dbReference>
<protein>
    <recommendedName>
        <fullName evidence="14">DNA ligase</fullName>
        <ecNumber evidence="14">6.5.1.1</ecNumber>
    </recommendedName>
</protein>
<dbReference type="GO" id="GO:0003677">
    <property type="term" value="F:DNA binding"/>
    <property type="evidence" value="ECO:0007669"/>
    <property type="project" value="InterPro"/>
</dbReference>
<dbReference type="InterPro" id="IPR012309">
    <property type="entry name" value="DNA_ligase_ATP-dep_C"/>
</dbReference>
<feature type="domain" description="ATP-dependent DNA ligase family profile" evidence="17">
    <location>
        <begin position="350"/>
        <end position="478"/>
    </location>
</feature>
<dbReference type="InterPro" id="IPR000977">
    <property type="entry name" value="DNA_ligase_ATP-dep"/>
</dbReference>